<proteinExistence type="predicted"/>
<dbReference type="EMBL" id="JAJAQI010000003">
    <property type="protein sequence ID" value="MCB4820753.1"/>
    <property type="molecule type" value="Genomic_DNA"/>
</dbReference>
<name>A0A9X1ICC8_9PROT</name>
<sequence>MHLAETTAGRPSAPQRSTAPAPLSYTLNDACRVSGLSRATLYRHGAAGKLRLLKVGGRTLVCAASLRALLGVAE</sequence>
<accession>A0A9X1ICC8</accession>
<evidence type="ECO:0000256" key="1">
    <source>
        <dbReference type="SAM" id="MobiDB-lite"/>
    </source>
</evidence>
<gene>
    <name evidence="3" type="ORF">LHA35_03295</name>
</gene>
<reference evidence="3" key="1">
    <citation type="submission" date="2021-10" db="EMBL/GenBank/DDBJ databases">
        <title>Roseicella aerolatum sp. nov., isolated from aerosols of e-waste dismantling site.</title>
        <authorList>
            <person name="Qin T."/>
        </authorList>
    </citation>
    <scope>NUCLEOTIDE SEQUENCE</scope>
    <source>
        <strain evidence="3">GB24</strain>
    </source>
</reference>
<comment type="caution">
    <text evidence="3">The sequence shown here is derived from an EMBL/GenBank/DDBJ whole genome shotgun (WGS) entry which is preliminary data.</text>
</comment>
<evidence type="ECO:0000313" key="3">
    <source>
        <dbReference type="EMBL" id="MCB4820753.1"/>
    </source>
</evidence>
<dbReference type="RefSeq" id="WP_226604411.1">
    <property type="nucleotide sequence ID" value="NZ_JAJAQI010000003.1"/>
</dbReference>
<keyword evidence="4" id="KW-1185">Reference proteome</keyword>
<protein>
    <submittedName>
        <fullName evidence="3">Helix-turn-helix domain-containing protein</fullName>
    </submittedName>
</protein>
<dbReference type="InterPro" id="IPR041657">
    <property type="entry name" value="HTH_17"/>
</dbReference>
<dbReference type="AlphaFoldDB" id="A0A9X1ICC8"/>
<evidence type="ECO:0000313" key="4">
    <source>
        <dbReference type="Proteomes" id="UP001139311"/>
    </source>
</evidence>
<evidence type="ECO:0000259" key="2">
    <source>
        <dbReference type="Pfam" id="PF12728"/>
    </source>
</evidence>
<dbReference type="Pfam" id="PF12728">
    <property type="entry name" value="HTH_17"/>
    <property type="match status" value="1"/>
</dbReference>
<feature type="region of interest" description="Disordered" evidence="1">
    <location>
        <begin position="1"/>
        <end position="22"/>
    </location>
</feature>
<feature type="domain" description="Helix-turn-helix" evidence="2">
    <location>
        <begin position="25"/>
        <end position="70"/>
    </location>
</feature>
<dbReference type="Proteomes" id="UP001139311">
    <property type="component" value="Unassembled WGS sequence"/>
</dbReference>
<organism evidence="3 4">
    <name type="scientific">Roseicella aerolata</name>
    <dbReference type="NCBI Taxonomy" id="2883479"/>
    <lineage>
        <taxon>Bacteria</taxon>
        <taxon>Pseudomonadati</taxon>
        <taxon>Pseudomonadota</taxon>
        <taxon>Alphaproteobacteria</taxon>
        <taxon>Acetobacterales</taxon>
        <taxon>Roseomonadaceae</taxon>
        <taxon>Roseicella</taxon>
    </lineage>
</organism>